<evidence type="ECO:0000256" key="2">
    <source>
        <dbReference type="SAM" id="Phobius"/>
    </source>
</evidence>
<keyword evidence="2" id="KW-0472">Membrane</keyword>
<feature type="transmembrane region" description="Helical" evidence="2">
    <location>
        <begin position="226"/>
        <end position="249"/>
    </location>
</feature>
<feature type="compositionally biased region" description="Low complexity" evidence="1">
    <location>
        <begin position="374"/>
        <end position="407"/>
    </location>
</feature>
<dbReference type="AlphaFoldDB" id="A0AAN6RQ31"/>
<dbReference type="PANTHER" id="PTHR38848:SF3">
    <property type="entry name" value="G-PROTEIN COUPLED RECEPTORS FAMILY 3 PROFILE DOMAIN-CONTAINING PROTEIN"/>
    <property type="match status" value="1"/>
</dbReference>
<evidence type="ECO:0000256" key="1">
    <source>
        <dbReference type="SAM" id="MobiDB-lite"/>
    </source>
</evidence>
<feature type="compositionally biased region" description="Basic and acidic residues" evidence="1">
    <location>
        <begin position="348"/>
        <end position="357"/>
    </location>
</feature>
<feature type="transmembrane region" description="Helical" evidence="2">
    <location>
        <begin position="64"/>
        <end position="86"/>
    </location>
</feature>
<reference evidence="3" key="1">
    <citation type="journal article" date="2023" name="Mol. Phylogenet. Evol.">
        <title>Genome-scale phylogeny and comparative genomics of the fungal order Sordariales.</title>
        <authorList>
            <person name="Hensen N."/>
            <person name="Bonometti L."/>
            <person name="Westerberg I."/>
            <person name="Brannstrom I.O."/>
            <person name="Guillou S."/>
            <person name="Cros-Aarteil S."/>
            <person name="Calhoun S."/>
            <person name="Haridas S."/>
            <person name="Kuo A."/>
            <person name="Mondo S."/>
            <person name="Pangilinan J."/>
            <person name="Riley R."/>
            <person name="LaButti K."/>
            <person name="Andreopoulos B."/>
            <person name="Lipzen A."/>
            <person name="Chen C."/>
            <person name="Yan M."/>
            <person name="Daum C."/>
            <person name="Ng V."/>
            <person name="Clum A."/>
            <person name="Steindorff A."/>
            <person name="Ohm R.A."/>
            <person name="Martin F."/>
            <person name="Silar P."/>
            <person name="Natvig D.O."/>
            <person name="Lalanne C."/>
            <person name="Gautier V."/>
            <person name="Ament-Velasquez S.L."/>
            <person name="Kruys A."/>
            <person name="Hutchinson M.I."/>
            <person name="Powell A.J."/>
            <person name="Barry K."/>
            <person name="Miller A.N."/>
            <person name="Grigoriev I.V."/>
            <person name="Debuchy R."/>
            <person name="Gladieux P."/>
            <person name="Hiltunen Thoren M."/>
            <person name="Johannesson H."/>
        </authorList>
    </citation>
    <scope>NUCLEOTIDE SEQUENCE</scope>
    <source>
        <strain evidence="3">CBS 103.79</strain>
    </source>
</reference>
<organism evidence="3 4">
    <name type="scientific">Staphylotrichum tortipilum</name>
    <dbReference type="NCBI Taxonomy" id="2831512"/>
    <lineage>
        <taxon>Eukaryota</taxon>
        <taxon>Fungi</taxon>
        <taxon>Dikarya</taxon>
        <taxon>Ascomycota</taxon>
        <taxon>Pezizomycotina</taxon>
        <taxon>Sordariomycetes</taxon>
        <taxon>Sordariomycetidae</taxon>
        <taxon>Sordariales</taxon>
        <taxon>Chaetomiaceae</taxon>
        <taxon>Staphylotrichum</taxon>
    </lineage>
</organism>
<protein>
    <submittedName>
        <fullName evidence="3">Uncharacterized protein</fullName>
    </submittedName>
</protein>
<feature type="region of interest" description="Disordered" evidence="1">
    <location>
        <begin position="535"/>
        <end position="563"/>
    </location>
</feature>
<feature type="compositionally biased region" description="Polar residues" evidence="1">
    <location>
        <begin position="408"/>
        <end position="423"/>
    </location>
</feature>
<name>A0AAN6RQ31_9PEZI</name>
<evidence type="ECO:0000313" key="3">
    <source>
        <dbReference type="EMBL" id="KAK3898835.1"/>
    </source>
</evidence>
<reference evidence="3" key="2">
    <citation type="submission" date="2023-05" db="EMBL/GenBank/DDBJ databases">
        <authorList>
            <consortium name="Lawrence Berkeley National Laboratory"/>
            <person name="Steindorff A."/>
            <person name="Hensen N."/>
            <person name="Bonometti L."/>
            <person name="Westerberg I."/>
            <person name="Brannstrom I.O."/>
            <person name="Guillou S."/>
            <person name="Cros-Aarteil S."/>
            <person name="Calhoun S."/>
            <person name="Haridas S."/>
            <person name="Kuo A."/>
            <person name="Mondo S."/>
            <person name="Pangilinan J."/>
            <person name="Riley R."/>
            <person name="Labutti K."/>
            <person name="Andreopoulos B."/>
            <person name="Lipzen A."/>
            <person name="Chen C."/>
            <person name="Yanf M."/>
            <person name="Daum C."/>
            <person name="Ng V."/>
            <person name="Clum A."/>
            <person name="Ohm R."/>
            <person name="Martin F."/>
            <person name="Silar P."/>
            <person name="Natvig D."/>
            <person name="Lalanne C."/>
            <person name="Gautier V."/>
            <person name="Ament-Velasquez S.L."/>
            <person name="Kruys A."/>
            <person name="Hutchinson M.I."/>
            <person name="Powell A.J."/>
            <person name="Barry K."/>
            <person name="Miller A.N."/>
            <person name="Grigoriev I.V."/>
            <person name="Debuchy R."/>
            <person name="Gladieux P."/>
            <person name="Thoren M.H."/>
            <person name="Johannesson H."/>
        </authorList>
    </citation>
    <scope>NUCLEOTIDE SEQUENCE</scope>
    <source>
        <strain evidence="3">CBS 103.79</strain>
    </source>
</reference>
<feature type="compositionally biased region" description="Gly residues" evidence="1">
    <location>
        <begin position="535"/>
        <end position="547"/>
    </location>
</feature>
<evidence type="ECO:0000313" key="4">
    <source>
        <dbReference type="Proteomes" id="UP001303889"/>
    </source>
</evidence>
<dbReference type="PANTHER" id="PTHR38848">
    <property type="entry name" value="G-PROTEIN COUPLED RECEPTORS FAMILY 3 PROFILE DOMAIN-CONTAINING PROTEIN"/>
    <property type="match status" value="1"/>
</dbReference>
<accession>A0AAN6RQ31</accession>
<dbReference type="EMBL" id="MU855873">
    <property type="protein sequence ID" value="KAK3898835.1"/>
    <property type="molecule type" value="Genomic_DNA"/>
</dbReference>
<feature type="compositionally biased region" description="Pro residues" evidence="1">
    <location>
        <begin position="452"/>
        <end position="461"/>
    </location>
</feature>
<keyword evidence="4" id="KW-1185">Reference proteome</keyword>
<feature type="transmembrane region" description="Helical" evidence="2">
    <location>
        <begin position="183"/>
        <end position="205"/>
    </location>
</feature>
<gene>
    <name evidence="3" type="ORF">C8A05DRAFT_37571</name>
</gene>
<dbReference type="Proteomes" id="UP001303889">
    <property type="component" value="Unassembled WGS sequence"/>
</dbReference>
<comment type="caution">
    <text evidence="3">The sequence shown here is derived from an EMBL/GenBank/DDBJ whole genome shotgun (WGS) entry which is preliminary data.</text>
</comment>
<feature type="region of interest" description="Disordered" evidence="1">
    <location>
        <begin position="283"/>
        <end position="495"/>
    </location>
</feature>
<sequence length="563" mass="59626">MAPSSASSALALRHSPDTGSSEPLAGLVISVVLAVLSASALSVFTTQRYMAVKTWKQLPFVQWLVFAIYADSFLFVLATAILQFGFGVGYSGQVCESAILLCLTCYVTTKIVQPPQLIYMFMVEKAYIIRSSNKKPRMKSKLYLFNSFGMIGAYCIVVVPNFVLRFARVENGECIIGMQRPAMIPLIVFDLLVNIYLTIIFLKPLSSLYSYKNFERAPGSRKLRTMAMRTFIGCICTLASSIVNLSVLVGLNGEPGWVCLMCCNSDILFSAVVINWITSRDSTTSTVTDDTGHFSRPRSQHTPAGGGGGSGPSPNHTRTSGDELSAIPPRAARQRLPDNDDDYDDDDKPTLKKDAPRSLRARLSPPLPSPLPSTPTLSCSTPTTSTPPNTTTKLSLAALAPSLGSPTTAPSRASPVSSNSGTFLPTDDDDASTYSAKRHGLDHHGMHEDLPPLLPPPPLPAPGLSLTTSNTSTTSNNGGRGSVSNQGGVTIPPEHRPMSEVRVEVDYGITTTLSSEGGGKGGGRLGNTVVVVGAGGSNGGGSGVGGGKRMKGRNVSWYADVAG</sequence>
<feature type="transmembrane region" description="Helical" evidence="2">
    <location>
        <begin position="24"/>
        <end position="44"/>
    </location>
</feature>
<feature type="transmembrane region" description="Helical" evidence="2">
    <location>
        <begin position="142"/>
        <end position="163"/>
    </location>
</feature>
<feature type="compositionally biased region" description="Low complexity" evidence="1">
    <location>
        <begin position="462"/>
        <end position="488"/>
    </location>
</feature>
<keyword evidence="2" id="KW-0812">Transmembrane</keyword>
<proteinExistence type="predicted"/>
<keyword evidence="2" id="KW-1133">Transmembrane helix</keyword>
<feature type="transmembrane region" description="Helical" evidence="2">
    <location>
        <begin position="98"/>
        <end position="121"/>
    </location>
</feature>